<keyword evidence="2" id="KW-1185">Reference proteome</keyword>
<dbReference type="EMBL" id="CP058649">
    <property type="protein sequence ID" value="QUI21895.1"/>
    <property type="molecule type" value="Genomic_DNA"/>
</dbReference>
<sequence>MSKSFSKVVYDLNQFIYGESIHPVTLKNGLTIGGGQIYPELNFTLPSMSINADTMPEVLEQYKSIIEDACKRAVELSVPGFVAEIELLPQATYNPEWGIDITKVVREIMWHYEEKHQLKSALRLTPVDIREDLKSEHMWHGAYWDKVMTVFEKGALAGADLLSIESIGGKDVHDEAIMFCNMKQAIFGLGVLGCMDMSKLWSSITSIANKTGRVSAGDTACGFANTAMVLADKGYIPKVFSAIIRVLAAVRSLVAYEEGARGPHKDCGYEGVYIKAITGTPISMEGKSSACAHLSPLGNIAGAVADLWSNESVQNVKLLGGMAPTISMEQLAYDCRLMNTAKHSSFEDAIRLRDWMVESDSRFDPQAYVLRPDVVLRLSDKIVQGKTHFERSKIAANEAVNEIREAIKQDAVMVDDKELSWLDMIQNDIESISDDDDAFTQEMIETSTSGKFDPKKYDL</sequence>
<dbReference type="GO" id="GO:0008168">
    <property type="term" value="F:methyltransferase activity"/>
    <property type="evidence" value="ECO:0007669"/>
    <property type="project" value="UniProtKB-KW"/>
</dbReference>
<proteinExistence type="predicted"/>
<keyword evidence="1" id="KW-0489">Methyltransferase</keyword>
<dbReference type="Proteomes" id="UP000683246">
    <property type="component" value="Chromosome"/>
</dbReference>
<evidence type="ECO:0000313" key="1">
    <source>
        <dbReference type="EMBL" id="QUI21895.1"/>
    </source>
</evidence>
<dbReference type="GO" id="GO:0032259">
    <property type="term" value="P:methylation"/>
    <property type="evidence" value="ECO:0007669"/>
    <property type="project" value="UniProtKB-KW"/>
</dbReference>
<dbReference type="AlphaFoldDB" id="A0A8J8SFP2"/>
<protein>
    <submittedName>
        <fullName evidence="1">Methanol--corrinoid methyltransferase</fullName>
    </submittedName>
</protein>
<gene>
    <name evidence="1" type="ORF">HZI73_06080</name>
</gene>
<evidence type="ECO:0000313" key="2">
    <source>
        <dbReference type="Proteomes" id="UP000683246"/>
    </source>
</evidence>
<name>A0A8J8SFP2_9FIRM</name>
<reference evidence="1" key="1">
    <citation type="submission" date="2020-07" db="EMBL/GenBank/DDBJ databases">
        <title>Vallitalea pronyensis genome.</title>
        <authorList>
            <person name="Postec A."/>
        </authorList>
    </citation>
    <scope>NUCLEOTIDE SEQUENCE</scope>
    <source>
        <strain evidence="1">FatNI3</strain>
    </source>
</reference>
<dbReference type="Pfam" id="PF12176">
    <property type="entry name" value="MtaB"/>
    <property type="match status" value="1"/>
</dbReference>
<accession>A0A8J8SFP2</accession>
<organism evidence="1 2">
    <name type="scientific">Vallitalea pronyensis</name>
    <dbReference type="NCBI Taxonomy" id="1348613"/>
    <lineage>
        <taxon>Bacteria</taxon>
        <taxon>Bacillati</taxon>
        <taxon>Bacillota</taxon>
        <taxon>Clostridia</taxon>
        <taxon>Lachnospirales</taxon>
        <taxon>Vallitaleaceae</taxon>
        <taxon>Vallitalea</taxon>
    </lineage>
</organism>
<dbReference type="KEGG" id="vpy:HZI73_06080"/>
<dbReference type="InterPro" id="IPR021079">
    <property type="entry name" value="MeOH-cob_MeTrfase_bsu"/>
</dbReference>
<keyword evidence="1" id="KW-0808">Transferase</keyword>
<dbReference type="RefSeq" id="WP_212697366.1">
    <property type="nucleotide sequence ID" value="NZ_CP058649.1"/>
</dbReference>